<protein>
    <submittedName>
        <fullName evidence="1">Uncharacterized protein</fullName>
    </submittedName>
</protein>
<proteinExistence type="predicted"/>
<evidence type="ECO:0000313" key="2">
    <source>
        <dbReference type="Proteomes" id="UP001162501"/>
    </source>
</evidence>
<name>A0ACB0FPS7_RANTA</name>
<sequence>MLLVVLVLLLPTVSEACGDPPRFDTMRLQGAPKPNYRPGECVQYECRLGFKPKVPSLPRSAVCQDNNTWSSLQDACVEKSCPNVGDPVNGQVNFVNGSALFGSQVHFACNPGFYLIGAKILYCEISGDNVAWSDNLPICEKILCSTPGNIKNGRFTIYKDEYQYNEIVTYMCDPSNGPDEYSLVGESRLVCVDHDRWSSDPPECKVVKCDYPVVEHGMIVSGFRRKFYYKTQVVFKCNQGFSLHGSSTIVCNANSAWEPKIPTCAQAYGSPTVELEPDSFEDFDACGDPPEFVTMKPKGAFGSSYKPGDEVLYECRLGFQPITPGQVLSVTCQNDTTWSSLQEACKRRRCPSLGDPINGQVIFVNGSIEFGSQAHYVCNKGYYLAGPSISYCEISAEGVDWSDNPPTCERIKCKPPEAIQNGKYTNSDKETFDYNEVVTYSCNPSDGPDEYSLIGESKLTCIGNDEWSSQPPQCKVVRCVYPIVEHGMILSGFGPKYYYKATVVFKCNEGFNLHGDSTVVCGVNSTWEPELPKCIKVLTTPSTHPPIPSTQPPVPSVSVSTPPSTQHPIPSVSDSKPTSPTMTSGHPGYPSPTDASPPNDAQGLGAGYIVLIVAAVALGIGLLFCLYYCLCQQRKKGKAECSATYSAYQGKAATPAD</sequence>
<gene>
    <name evidence="1" type="ORF">MRATA1EN3_LOCUS25519</name>
</gene>
<dbReference type="Proteomes" id="UP001162501">
    <property type="component" value="Chromosome 9"/>
</dbReference>
<evidence type="ECO:0000313" key="1">
    <source>
        <dbReference type="EMBL" id="CAI9714306.1"/>
    </source>
</evidence>
<organism evidence="1 2">
    <name type="scientific">Rangifer tarandus platyrhynchus</name>
    <name type="common">Svalbard reindeer</name>
    <dbReference type="NCBI Taxonomy" id="3082113"/>
    <lineage>
        <taxon>Eukaryota</taxon>
        <taxon>Metazoa</taxon>
        <taxon>Chordata</taxon>
        <taxon>Craniata</taxon>
        <taxon>Vertebrata</taxon>
        <taxon>Euteleostomi</taxon>
        <taxon>Mammalia</taxon>
        <taxon>Eutheria</taxon>
        <taxon>Laurasiatheria</taxon>
        <taxon>Artiodactyla</taxon>
        <taxon>Ruminantia</taxon>
        <taxon>Pecora</taxon>
        <taxon>Cervidae</taxon>
        <taxon>Odocoileinae</taxon>
        <taxon>Rangifer</taxon>
    </lineage>
</organism>
<reference evidence="1" key="1">
    <citation type="submission" date="2023-05" db="EMBL/GenBank/DDBJ databases">
        <authorList>
            <consortium name="ELIXIR-Norway"/>
        </authorList>
    </citation>
    <scope>NUCLEOTIDE SEQUENCE</scope>
</reference>
<dbReference type="EMBL" id="OX596093">
    <property type="protein sequence ID" value="CAI9714306.1"/>
    <property type="molecule type" value="Genomic_DNA"/>
</dbReference>
<accession>A0ACB0FPS7</accession>